<accession>A0A1G7GRL7</accession>
<dbReference type="AlphaFoldDB" id="A0A1G7GRL7"/>
<sequence>MNYKAYLHIIFIMMCSFLSNQLFSQEVLVKIITDSIINNKKIGGIVNDEYYKNSSKHIKENDKGLFSFQVRDSKFPLPYALSFPKGEGFAMTLPFLVDKNSASFKLRYLDSGFLLLEPQTIQNENAKDEIKFYEFINRRLKSLESYYYKNKELDQLLLEYSKKNKNSYILFWTLVRQFELKSYNEVYDDIFNNLSNNIKKSIYGRVFYHNLTESKKIIIGREFPELVLSGQKTINPSLYGKQFTLIDFWFSHCAPCIEDLPKYKKLYAKYKDKGFEIVGISTDVTQAKDNWGKVIRDKQLDWQNLLDENGVESTKYDINKFPTTFLLDSDGIIIKKDLSPEELEIFLEGNLK</sequence>
<evidence type="ECO:0000256" key="2">
    <source>
        <dbReference type="ARBA" id="ARBA00022748"/>
    </source>
</evidence>
<keyword evidence="4" id="KW-0676">Redox-active center</keyword>
<proteinExistence type="predicted"/>
<comment type="subcellular location">
    <subcellularLocation>
        <location evidence="1">Cell envelope</location>
    </subcellularLocation>
</comment>
<dbReference type="InterPro" id="IPR013766">
    <property type="entry name" value="Thioredoxin_domain"/>
</dbReference>
<dbReference type="GO" id="GO:0016491">
    <property type="term" value="F:oxidoreductase activity"/>
    <property type="evidence" value="ECO:0007669"/>
    <property type="project" value="InterPro"/>
</dbReference>
<dbReference type="Proteomes" id="UP000199203">
    <property type="component" value="Unassembled WGS sequence"/>
</dbReference>
<dbReference type="EMBL" id="FNBH01000001">
    <property type="protein sequence ID" value="SDE90764.1"/>
    <property type="molecule type" value="Genomic_DNA"/>
</dbReference>
<dbReference type="GO" id="GO:0016209">
    <property type="term" value="F:antioxidant activity"/>
    <property type="evidence" value="ECO:0007669"/>
    <property type="project" value="InterPro"/>
</dbReference>
<gene>
    <name evidence="7" type="ORF">SAMN05421825_0553</name>
</gene>
<feature type="domain" description="Thioredoxin" evidence="6">
    <location>
        <begin position="217"/>
        <end position="352"/>
    </location>
</feature>
<reference evidence="8" key="1">
    <citation type="submission" date="2016-10" db="EMBL/GenBank/DDBJ databases">
        <authorList>
            <person name="Varghese N."/>
            <person name="Submissions S."/>
        </authorList>
    </citation>
    <scope>NUCLEOTIDE SEQUENCE [LARGE SCALE GENOMIC DNA]</scope>
    <source>
        <strain evidence="8">DSM 19684</strain>
    </source>
</reference>
<evidence type="ECO:0000259" key="6">
    <source>
        <dbReference type="PROSITE" id="PS51352"/>
    </source>
</evidence>
<dbReference type="PANTHER" id="PTHR42852">
    <property type="entry name" value="THIOL:DISULFIDE INTERCHANGE PROTEIN DSBE"/>
    <property type="match status" value="1"/>
</dbReference>
<name>A0A1G7GRL7_9FLAO</name>
<dbReference type="Gene3D" id="3.40.30.10">
    <property type="entry name" value="Glutaredoxin"/>
    <property type="match status" value="1"/>
</dbReference>
<dbReference type="PROSITE" id="PS51352">
    <property type="entry name" value="THIOREDOXIN_2"/>
    <property type="match status" value="1"/>
</dbReference>
<feature type="signal peptide" evidence="5">
    <location>
        <begin position="1"/>
        <end position="24"/>
    </location>
</feature>
<dbReference type="CDD" id="cd02966">
    <property type="entry name" value="TlpA_like_family"/>
    <property type="match status" value="1"/>
</dbReference>
<dbReference type="PANTHER" id="PTHR42852:SF6">
    <property type="entry name" value="THIOL:DISULFIDE INTERCHANGE PROTEIN DSBE"/>
    <property type="match status" value="1"/>
</dbReference>
<evidence type="ECO:0000313" key="8">
    <source>
        <dbReference type="Proteomes" id="UP000199203"/>
    </source>
</evidence>
<keyword evidence="3" id="KW-1015">Disulfide bond</keyword>
<organism evidence="7 8">
    <name type="scientific">Epilithonimonas hungarica</name>
    <dbReference type="NCBI Taxonomy" id="454006"/>
    <lineage>
        <taxon>Bacteria</taxon>
        <taxon>Pseudomonadati</taxon>
        <taxon>Bacteroidota</taxon>
        <taxon>Flavobacteriia</taxon>
        <taxon>Flavobacteriales</taxon>
        <taxon>Weeksellaceae</taxon>
        <taxon>Chryseobacterium group</taxon>
        <taxon>Epilithonimonas</taxon>
    </lineage>
</organism>
<keyword evidence="5" id="KW-0732">Signal</keyword>
<dbReference type="GO" id="GO:0030313">
    <property type="term" value="C:cell envelope"/>
    <property type="evidence" value="ECO:0007669"/>
    <property type="project" value="UniProtKB-SubCell"/>
</dbReference>
<dbReference type="OrthoDB" id="710833at2"/>
<dbReference type="Pfam" id="PF00578">
    <property type="entry name" value="AhpC-TSA"/>
    <property type="match status" value="1"/>
</dbReference>
<evidence type="ECO:0000256" key="5">
    <source>
        <dbReference type="SAM" id="SignalP"/>
    </source>
</evidence>
<dbReference type="RefSeq" id="WP_089871154.1">
    <property type="nucleotide sequence ID" value="NZ_FNBH01000001.1"/>
</dbReference>
<evidence type="ECO:0000256" key="4">
    <source>
        <dbReference type="ARBA" id="ARBA00023284"/>
    </source>
</evidence>
<dbReference type="InterPro" id="IPR000866">
    <property type="entry name" value="AhpC/TSA"/>
</dbReference>
<keyword evidence="8" id="KW-1185">Reference proteome</keyword>
<evidence type="ECO:0000256" key="3">
    <source>
        <dbReference type="ARBA" id="ARBA00023157"/>
    </source>
</evidence>
<dbReference type="GO" id="GO:0017004">
    <property type="term" value="P:cytochrome complex assembly"/>
    <property type="evidence" value="ECO:0007669"/>
    <property type="project" value="UniProtKB-KW"/>
</dbReference>
<protein>
    <submittedName>
        <fullName evidence="7">AhpC/TSA family protein</fullName>
    </submittedName>
</protein>
<evidence type="ECO:0000256" key="1">
    <source>
        <dbReference type="ARBA" id="ARBA00004196"/>
    </source>
</evidence>
<evidence type="ECO:0000313" key="7">
    <source>
        <dbReference type="EMBL" id="SDE90764.1"/>
    </source>
</evidence>
<keyword evidence="2" id="KW-0201">Cytochrome c-type biogenesis</keyword>
<dbReference type="SUPFAM" id="SSF52833">
    <property type="entry name" value="Thioredoxin-like"/>
    <property type="match status" value="1"/>
</dbReference>
<dbReference type="InterPro" id="IPR036249">
    <property type="entry name" value="Thioredoxin-like_sf"/>
</dbReference>
<feature type="chain" id="PRO_5011763996" evidence="5">
    <location>
        <begin position="25"/>
        <end position="352"/>
    </location>
</feature>
<dbReference type="InterPro" id="IPR050553">
    <property type="entry name" value="Thioredoxin_ResA/DsbE_sf"/>
</dbReference>
<dbReference type="STRING" id="454006.SAMN05421825_0553"/>